<dbReference type="PANTHER" id="PTHR11647">
    <property type="entry name" value="HYDRANTOINASE/DIHYDROPYRIMIDINASE FAMILY MEMBER"/>
    <property type="match status" value="1"/>
</dbReference>
<comment type="similarity">
    <text evidence="1">Belongs to the peptidase M38 family.</text>
</comment>
<feature type="binding site" evidence="3">
    <location>
        <begin position="70"/>
        <end position="72"/>
    </location>
    <ligand>
        <name>substrate</name>
    </ligand>
</feature>
<dbReference type="GO" id="GO:0016810">
    <property type="term" value="F:hydrolase activity, acting on carbon-nitrogen (but not peptide) bonds"/>
    <property type="evidence" value="ECO:0007669"/>
    <property type="project" value="InterPro"/>
</dbReference>
<dbReference type="InterPro" id="IPR032466">
    <property type="entry name" value="Metal_Hydrolase"/>
</dbReference>
<dbReference type="InterPro" id="IPR011059">
    <property type="entry name" value="Metal-dep_hydrolase_composite"/>
</dbReference>
<dbReference type="InterPro" id="IPR010229">
    <property type="entry name" value="Pept_M38_dipep"/>
</dbReference>
<keyword evidence="1 4" id="KW-0862">Zinc</keyword>
<dbReference type="OrthoDB" id="9776455at2"/>
<protein>
    <recommendedName>
        <fullName evidence="1">Isoaspartyl dipeptidase</fullName>
        <ecNumber evidence="1">3.4.19.-</ecNumber>
    </recommendedName>
</protein>
<dbReference type="GO" id="GO:0008798">
    <property type="term" value="F:beta-aspartyl-peptidase activity"/>
    <property type="evidence" value="ECO:0007669"/>
    <property type="project" value="InterPro"/>
</dbReference>
<keyword evidence="1" id="KW-0482">Metalloprotease</keyword>
<feature type="binding site" evidence="3">
    <location>
        <position position="291"/>
    </location>
    <ligand>
        <name>substrate</name>
    </ligand>
</feature>
<dbReference type="EC" id="3.4.19.-" evidence="1"/>
<feature type="binding site" evidence="3">
    <location>
        <position position="229"/>
    </location>
    <ligand>
        <name>substrate</name>
    </ligand>
</feature>
<dbReference type="SUPFAM" id="SSF51556">
    <property type="entry name" value="Metallo-dependent hydrolases"/>
    <property type="match status" value="1"/>
</dbReference>
<feature type="binding site" evidence="3">
    <location>
        <position position="165"/>
    </location>
    <ligand>
        <name>substrate</name>
    </ligand>
</feature>
<proteinExistence type="inferred from homology"/>
<evidence type="ECO:0000256" key="2">
    <source>
        <dbReference type="PIRSR" id="PIRSR001238-1"/>
    </source>
</evidence>
<evidence type="ECO:0000313" key="7">
    <source>
        <dbReference type="Proteomes" id="UP000321764"/>
    </source>
</evidence>
<dbReference type="PANTHER" id="PTHR11647:SF1">
    <property type="entry name" value="COLLAPSIN RESPONSE MEDIATOR PROTEIN"/>
    <property type="match status" value="1"/>
</dbReference>
<dbReference type="InterPro" id="IPR006680">
    <property type="entry name" value="Amidohydro-rel"/>
</dbReference>
<dbReference type="Gene3D" id="3.20.20.140">
    <property type="entry name" value="Metal-dependent hydrolases"/>
    <property type="match status" value="1"/>
</dbReference>
<dbReference type="SUPFAM" id="SSF51338">
    <property type="entry name" value="Composite domain of metallo-dependent hydrolases"/>
    <property type="match status" value="1"/>
</dbReference>
<comment type="function">
    <text evidence="1">Catalyzes the hydrolytic cleavage of a subset of L-isoaspartyl (L-beta-aspartyl) dipeptides. Used to degrade proteins damaged by L-isoaspartyl residues formation.</text>
</comment>
<feature type="binding site" evidence="3">
    <location>
        <position position="101"/>
    </location>
    <ligand>
        <name>substrate</name>
    </ligand>
</feature>
<reference evidence="6 7" key="1">
    <citation type="submission" date="2019-07" db="EMBL/GenBank/DDBJ databases">
        <title>Reinekea sp. strain SSH23 genome sequencing and assembly.</title>
        <authorList>
            <person name="Kim I."/>
        </authorList>
    </citation>
    <scope>NUCLEOTIDE SEQUENCE [LARGE SCALE GENOMIC DNA]</scope>
    <source>
        <strain evidence="6 7">SSH23</strain>
    </source>
</reference>
<dbReference type="NCBIfam" id="TIGR01975">
    <property type="entry name" value="isoAsp_dipep"/>
    <property type="match status" value="1"/>
</dbReference>
<dbReference type="AlphaFoldDB" id="A0A5C8ZC26"/>
<feature type="binding site" evidence="3">
    <location>
        <position position="132"/>
    </location>
    <ligand>
        <name>substrate</name>
    </ligand>
</feature>
<feature type="domain" description="Amidohydrolase-related" evidence="5">
    <location>
        <begin position="54"/>
        <end position="362"/>
    </location>
</feature>
<dbReference type="GO" id="GO:0006508">
    <property type="term" value="P:proteolysis"/>
    <property type="evidence" value="ECO:0007669"/>
    <property type="project" value="UniProtKB-KW"/>
</dbReference>
<dbReference type="Gene3D" id="2.30.40.10">
    <property type="entry name" value="Urease, subunit C, domain 1"/>
    <property type="match status" value="1"/>
</dbReference>
<comment type="subcellular location">
    <subcellularLocation>
        <location evidence="1">Cytoplasm</location>
    </subcellularLocation>
</comment>
<comment type="PTM">
    <text evidence="1">Carboxylation allows a single lysine to coordinate two zinc ions.</text>
</comment>
<feature type="binding site" evidence="4">
    <location>
        <position position="287"/>
    </location>
    <ligand>
        <name>Zn(2+)</name>
        <dbReference type="ChEBI" id="CHEBI:29105"/>
        <label>1</label>
        <note>catalytic</note>
    </ligand>
</feature>
<dbReference type="GO" id="GO:0046872">
    <property type="term" value="F:metal ion binding"/>
    <property type="evidence" value="ECO:0007669"/>
    <property type="project" value="UniProtKB-KW"/>
</dbReference>
<dbReference type="PIRSF" id="PIRSF001238">
    <property type="entry name" value="IadA"/>
    <property type="match status" value="1"/>
</dbReference>
<feature type="binding site" evidence="4">
    <location>
        <position position="197"/>
    </location>
    <ligand>
        <name>Zn(2+)</name>
        <dbReference type="ChEBI" id="CHEBI:29105"/>
        <label>2</label>
        <note>catalytic</note>
    </ligand>
</feature>
<dbReference type="Pfam" id="PF01979">
    <property type="entry name" value="Amidohydro_1"/>
    <property type="match status" value="1"/>
</dbReference>
<feature type="binding site" evidence="4">
    <location>
        <position position="226"/>
    </location>
    <ligand>
        <name>Zn(2+)</name>
        <dbReference type="ChEBI" id="CHEBI:29105"/>
        <label>2</label>
        <note>catalytic</note>
    </ligand>
</feature>
<dbReference type="Proteomes" id="UP000321764">
    <property type="component" value="Unassembled WGS sequence"/>
</dbReference>
<comment type="caution">
    <text evidence="6">The sequence shown here is derived from an EMBL/GenBank/DDBJ whole genome shotgun (WGS) entry which is preliminary data.</text>
</comment>
<comment type="cofactor">
    <cofactor evidence="1 4">
        <name>Zn(2+)</name>
        <dbReference type="ChEBI" id="CHEBI:29105"/>
    </cofactor>
    <text evidence="1 4">Binds 2 Zn(2+) ions per subunit.</text>
</comment>
<name>A0A5C8ZC26_9GAMM</name>
<dbReference type="GO" id="GO:0008237">
    <property type="term" value="F:metallopeptidase activity"/>
    <property type="evidence" value="ECO:0007669"/>
    <property type="project" value="UniProtKB-KW"/>
</dbReference>
<keyword evidence="1" id="KW-0645">Protease</keyword>
<sequence length="394" mass="42495">MSTLLLLKNAQLYAPKFLGTKDVLLSAGKIIAISDQIKLDSNLDVTEYDCQQAILCPGFVDTLTHVTGGGGEGGFATRTPEMQLTDAILGGVTTVTGALGTDGVCRTHKELLAKIKALKEEGLSGYFYTGNYHYPIVTLTGSVEQDIMFIDECIGVGEVAIADHRGSQITWQELARLASQARVAGMCSNKAGIVSIHTGSNQQMLTPLFEAAAQSAIPLSAFYPTHINRNAKLLEQGIEFNKQGGTIDFTASTTPEILARGEVLCAQALKIALDAGADEDRITFSTDGHASLPVFNDQGELVSLKTGSMTSLHEQLVRAVKEFNVELSTALKTVSQNPARILKLENKGQIEIGRDADLLLLQPDCLSLNGVIAKGHWMMKDKKLLRRGMFETQR</sequence>
<feature type="binding site" evidence="4">
    <location>
        <position position="65"/>
    </location>
    <ligand>
        <name>Zn(2+)</name>
        <dbReference type="ChEBI" id="CHEBI:29105"/>
        <label>1</label>
        <note>catalytic</note>
    </ligand>
</feature>
<accession>A0A5C8ZC26</accession>
<organism evidence="6 7">
    <name type="scientific">Reinekea thalattae</name>
    <dbReference type="NCBI Taxonomy" id="2593301"/>
    <lineage>
        <taxon>Bacteria</taxon>
        <taxon>Pseudomonadati</taxon>
        <taxon>Pseudomonadota</taxon>
        <taxon>Gammaproteobacteria</taxon>
        <taxon>Oceanospirillales</taxon>
        <taxon>Saccharospirillaceae</taxon>
        <taxon>Reinekea</taxon>
    </lineage>
</organism>
<evidence type="ECO:0000256" key="4">
    <source>
        <dbReference type="PIRSR" id="PIRSR001238-3"/>
    </source>
</evidence>
<evidence type="ECO:0000256" key="3">
    <source>
        <dbReference type="PIRSR" id="PIRSR001238-2"/>
    </source>
</evidence>
<evidence type="ECO:0000259" key="5">
    <source>
        <dbReference type="Pfam" id="PF01979"/>
    </source>
</evidence>
<evidence type="ECO:0000256" key="1">
    <source>
        <dbReference type="PIRNR" id="PIRNR001238"/>
    </source>
</evidence>
<gene>
    <name evidence="6" type="ORF">FME95_08050</name>
</gene>
<evidence type="ECO:0000313" key="6">
    <source>
        <dbReference type="EMBL" id="TXR54994.1"/>
    </source>
</evidence>
<keyword evidence="7" id="KW-1185">Reference proteome</keyword>
<keyword evidence="1 6" id="KW-0378">Hydrolase</keyword>
<dbReference type="GO" id="GO:0005737">
    <property type="term" value="C:cytoplasm"/>
    <property type="evidence" value="ECO:0007669"/>
    <property type="project" value="UniProtKB-SubCell"/>
</dbReference>
<dbReference type="EMBL" id="VKAD01000001">
    <property type="protein sequence ID" value="TXR54994.1"/>
    <property type="molecule type" value="Genomic_DNA"/>
</dbReference>
<keyword evidence="1 4" id="KW-0479">Metal-binding</keyword>
<feature type="active site" description="Proton acceptor" evidence="2">
    <location>
        <position position="287"/>
    </location>
</feature>
<dbReference type="InterPro" id="IPR050378">
    <property type="entry name" value="Metallo-dep_Hydrolases_sf"/>
</dbReference>